<dbReference type="EMBL" id="PVNE01000004">
    <property type="protein sequence ID" value="PRX41851.1"/>
    <property type="molecule type" value="Genomic_DNA"/>
</dbReference>
<dbReference type="RefSeq" id="WP_245891356.1">
    <property type="nucleotide sequence ID" value="NZ_PVNE01000004.1"/>
</dbReference>
<evidence type="ECO:0000313" key="4">
    <source>
        <dbReference type="Proteomes" id="UP000237797"/>
    </source>
</evidence>
<dbReference type="Gene3D" id="3.30.830.10">
    <property type="entry name" value="Metalloenzyme, LuxS/M16 peptidase-like"/>
    <property type="match status" value="2"/>
</dbReference>
<reference evidence="3 4" key="1">
    <citation type="submission" date="2018-03" db="EMBL/GenBank/DDBJ databases">
        <title>Genomic Encyclopedia of Archaeal and Bacterial Type Strains, Phase II (KMG-II): from individual species to whole genera.</title>
        <authorList>
            <person name="Goeker M."/>
        </authorList>
    </citation>
    <scope>NUCLEOTIDE SEQUENCE [LARGE SCALE GENOMIC DNA]</scope>
    <source>
        <strain evidence="3 4">DSM 44946</strain>
    </source>
</reference>
<organism evidence="3 4">
    <name type="scientific">Planifilum fimeticola</name>
    <dbReference type="NCBI Taxonomy" id="201975"/>
    <lineage>
        <taxon>Bacteria</taxon>
        <taxon>Bacillati</taxon>
        <taxon>Bacillota</taxon>
        <taxon>Bacilli</taxon>
        <taxon>Bacillales</taxon>
        <taxon>Thermoactinomycetaceae</taxon>
        <taxon>Planifilum</taxon>
    </lineage>
</organism>
<evidence type="ECO:0000256" key="1">
    <source>
        <dbReference type="SAM" id="Coils"/>
    </source>
</evidence>
<name>A0A2T0LHK4_9BACL</name>
<proteinExistence type="predicted"/>
<dbReference type="PANTHER" id="PTHR11851:SF186">
    <property type="entry name" value="INACTIVE METALLOPROTEASE YMFF-RELATED"/>
    <property type="match status" value="1"/>
</dbReference>
<dbReference type="InterPro" id="IPR050361">
    <property type="entry name" value="MPP/UQCRC_Complex"/>
</dbReference>
<dbReference type="Proteomes" id="UP000237797">
    <property type="component" value="Unassembled WGS sequence"/>
</dbReference>
<feature type="domain" description="Peptidase M16 C-terminal" evidence="2">
    <location>
        <begin position="184"/>
        <end position="360"/>
    </location>
</feature>
<gene>
    <name evidence="3" type="ORF">CLV97_10491</name>
</gene>
<feature type="coiled-coil region" evidence="1">
    <location>
        <begin position="132"/>
        <end position="159"/>
    </location>
</feature>
<dbReference type="Pfam" id="PF05193">
    <property type="entry name" value="Peptidase_M16_C"/>
    <property type="match status" value="1"/>
</dbReference>
<keyword evidence="4" id="KW-1185">Reference proteome</keyword>
<dbReference type="SUPFAM" id="SSF63411">
    <property type="entry name" value="LuxS/MPP-like metallohydrolase"/>
    <property type="match status" value="2"/>
</dbReference>
<comment type="caution">
    <text evidence="3">The sequence shown here is derived from an EMBL/GenBank/DDBJ whole genome shotgun (WGS) entry which is preliminary data.</text>
</comment>
<evidence type="ECO:0000313" key="3">
    <source>
        <dbReference type="EMBL" id="PRX41851.1"/>
    </source>
</evidence>
<sequence>MGVSPFETVSMGNFRVHVCPTEKFKTTTIAAMIQQELTPETVTKTALLPNVLQRGTVSYPSTLQLKRKLEDLYGATLYTDVFKRGERHIMHVGLEIANGRYLSESPKLLREGTAFLMEVLTRPVTEDGGFRRAYVEAEKKNLKQKIDSLLDDKIRYAAQRCVAEMCDKEPFGLFVYGRTEDLPSIDPDNLYTYYRQVIETRPIDFFFVGNVSVDEVAALVRELFPYAEGERPPVEVKREQPAVDRVKEVVERLDVIQGKLNMGCRTGATIRDDDYISLLMYNGILGGFPHSKLFMNVREKASLAYYASSRLESHKGILTIQSGIEIANYRKALDIIQKQLDAMRKGDISDRELSQTRATLSNQLRERQDRPYELIDFAYHSILSGRDWTIDRLLKGIEEVNKEDVRRVAERVQLDTIYFLRDKGGTADGAN</sequence>
<keyword evidence="1" id="KW-0175">Coiled coil</keyword>
<dbReference type="GO" id="GO:0046872">
    <property type="term" value="F:metal ion binding"/>
    <property type="evidence" value="ECO:0007669"/>
    <property type="project" value="InterPro"/>
</dbReference>
<protein>
    <submittedName>
        <fullName evidence="3">Putative Zn-dependent peptidase</fullName>
    </submittedName>
</protein>
<dbReference type="NCBIfam" id="NF047422">
    <property type="entry name" value="YfmF_fam"/>
    <property type="match status" value="1"/>
</dbReference>
<dbReference type="AlphaFoldDB" id="A0A2T0LHK4"/>
<evidence type="ECO:0000259" key="2">
    <source>
        <dbReference type="Pfam" id="PF05193"/>
    </source>
</evidence>
<dbReference type="InterPro" id="IPR007863">
    <property type="entry name" value="Peptidase_M16_C"/>
</dbReference>
<dbReference type="PANTHER" id="PTHR11851">
    <property type="entry name" value="METALLOPROTEASE"/>
    <property type="match status" value="1"/>
</dbReference>
<accession>A0A2T0LHK4</accession>
<dbReference type="InterPro" id="IPR011249">
    <property type="entry name" value="Metalloenz_LuxS/M16"/>
</dbReference>